<accession>A0A3P8SVT7</accession>
<organism evidence="1 2">
    <name type="scientific">Amphiprion percula</name>
    <name type="common">Orange clownfish</name>
    <name type="synonym">Lutjanus percula</name>
    <dbReference type="NCBI Taxonomy" id="161767"/>
    <lineage>
        <taxon>Eukaryota</taxon>
        <taxon>Metazoa</taxon>
        <taxon>Chordata</taxon>
        <taxon>Craniata</taxon>
        <taxon>Vertebrata</taxon>
        <taxon>Euteleostomi</taxon>
        <taxon>Actinopterygii</taxon>
        <taxon>Neopterygii</taxon>
        <taxon>Teleostei</taxon>
        <taxon>Neoteleostei</taxon>
        <taxon>Acanthomorphata</taxon>
        <taxon>Ovalentaria</taxon>
        <taxon>Pomacentridae</taxon>
        <taxon>Amphiprion</taxon>
    </lineage>
</organism>
<dbReference type="Proteomes" id="UP000265080">
    <property type="component" value="Chromosome 10"/>
</dbReference>
<reference evidence="1" key="2">
    <citation type="submission" date="2025-08" db="UniProtKB">
        <authorList>
            <consortium name="Ensembl"/>
        </authorList>
    </citation>
    <scope>IDENTIFICATION</scope>
</reference>
<evidence type="ECO:0000313" key="2">
    <source>
        <dbReference type="Proteomes" id="UP000265080"/>
    </source>
</evidence>
<proteinExistence type="predicted"/>
<reference evidence="1 2" key="1">
    <citation type="submission" date="2018-03" db="EMBL/GenBank/DDBJ databases">
        <title>Finding Nemo's genes: A chromosome-scale reference assembly of the genome of the orange clownfish Amphiprion percula.</title>
        <authorList>
            <person name="Lehmann R."/>
        </authorList>
    </citation>
    <scope>NUCLEOTIDE SEQUENCE</scope>
</reference>
<dbReference type="AlphaFoldDB" id="A0A3P8SVT7"/>
<name>A0A3P8SVT7_AMPPE</name>
<keyword evidence="2" id="KW-1185">Reference proteome</keyword>
<evidence type="ECO:0000313" key="1">
    <source>
        <dbReference type="Ensembl" id="ENSAPEP00000016430.1"/>
    </source>
</evidence>
<reference evidence="1" key="3">
    <citation type="submission" date="2025-09" db="UniProtKB">
        <authorList>
            <consortium name="Ensembl"/>
        </authorList>
    </citation>
    <scope>IDENTIFICATION</scope>
</reference>
<sequence>LVAEPPTAMDDHKSVNLFLLSFYFPDLSQQHVQEENVLAEENLCNQEMQEADMVVQRKSKCEEISREILRVSNKTHGQFNEEINYQCRLKDIIWKPQLGLHRIGM</sequence>
<protein>
    <submittedName>
        <fullName evidence="1">Uncharacterized protein</fullName>
    </submittedName>
</protein>
<dbReference type="Ensembl" id="ENSAPET00000016876.1">
    <property type="protein sequence ID" value="ENSAPEP00000016430.1"/>
    <property type="gene ID" value="ENSAPEG00000011736.1"/>
</dbReference>